<comment type="caution">
    <text evidence="2">The sequence shown here is derived from an EMBL/GenBank/DDBJ whole genome shotgun (WGS) entry which is preliminary data.</text>
</comment>
<accession>A0ABQ5S039</accession>
<organism evidence="2 3">
    <name type="scientific">Volvox africanus</name>
    <dbReference type="NCBI Taxonomy" id="51714"/>
    <lineage>
        <taxon>Eukaryota</taxon>
        <taxon>Viridiplantae</taxon>
        <taxon>Chlorophyta</taxon>
        <taxon>core chlorophytes</taxon>
        <taxon>Chlorophyceae</taxon>
        <taxon>CS clade</taxon>
        <taxon>Chlamydomonadales</taxon>
        <taxon>Volvocaceae</taxon>
        <taxon>Volvox</taxon>
    </lineage>
</organism>
<protein>
    <submittedName>
        <fullName evidence="2">Uncharacterized protein</fullName>
    </submittedName>
</protein>
<sequence>MATQLPSPYHTVYGATYLPYMAASIPVSTSDVAGYLGVNYGAQQSIVHTSFTSFPSGAGYGNKESSAHSCTGRSRAARRPADDRLLGDRCTTRGTRTSTAPDRLGKAYKWGKWGKEQYPTSSEYTSSRIRSGISSRKGVGMGTNRPPCSGCSGWR</sequence>
<feature type="compositionally biased region" description="Basic and acidic residues" evidence="1">
    <location>
        <begin position="79"/>
        <end position="91"/>
    </location>
</feature>
<evidence type="ECO:0000313" key="3">
    <source>
        <dbReference type="Proteomes" id="UP001165090"/>
    </source>
</evidence>
<name>A0ABQ5S039_9CHLO</name>
<reference evidence="2 3" key="1">
    <citation type="journal article" date="2023" name="IScience">
        <title>Expanded male sex-determining region conserved during the evolution of homothallism in the green alga Volvox.</title>
        <authorList>
            <person name="Yamamoto K."/>
            <person name="Matsuzaki R."/>
            <person name="Mahakham W."/>
            <person name="Heman W."/>
            <person name="Sekimoto H."/>
            <person name="Kawachi M."/>
            <person name="Minakuchi Y."/>
            <person name="Toyoda A."/>
            <person name="Nozaki H."/>
        </authorList>
    </citation>
    <scope>NUCLEOTIDE SEQUENCE [LARGE SCALE GENOMIC DNA]</scope>
    <source>
        <strain evidence="2 3">NIES-4468</strain>
    </source>
</reference>
<feature type="region of interest" description="Disordered" evidence="1">
    <location>
        <begin position="118"/>
        <end position="155"/>
    </location>
</feature>
<evidence type="ECO:0000313" key="2">
    <source>
        <dbReference type="EMBL" id="GLI62631.1"/>
    </source>
</evidence>
<proteinExistence type="predicted"/>
<feature type="region of interest" description="Disordered" evidence="1">
    <location>
        <begin position="58"/>
        <end position="102"/>
    </location>
</feature>
<evidence type="ECO:0000256" key="1">
    <source>
        <dbReference type="SAM" id="MobiDB-lite"/>
    </source>
</evidence>
<dbReference type="EMBL" id="BSDZ01000013">
    <property type="protein sequence ID" value="GLI62631.1"/>
    <property type="molecule type" value="Genomic_DNA"/>
</dbReference>
<dbReference type="Proteomes" id="UP001165090">
    <property type="component" value="Unassembled WGS sequence"/>
</dbReference>
<gene>
    <name evidence="2" type="ORF">VaNZ11_005296</name>
</gene>
<feature type="compositionally biased region" description="Low complexity" evidence="1">
    <location>
        <begin position="126"/>
        <end position="136"/>
    </location>
</feature>
<keyword evidence="3" id="KW-1185">Reference proteome</keyword>